<comment type="similarity">
    <text evidence="7">Belongs to the PPase family.</text>
</comment>
<evidence type="ECO:0000313" key="8">
    <source>
        <dbReference type="EMBL" id="UJG42649.1"/>
    </source>
</evidence>
<name>A0A9Y1BQS6_9ARCH</name>
<evidence type="ECO:0000256" key="1">
    <source>
        <dbReference type="ARBA" id="ARBA00001946"/>
    </source>
</evidence>
<dbReference type="Gene3D" id="3.90.80.10">
    <property type="entry name" value="Inorganic pyrophosphatase"/>
    <property type="match status" value="1"/>
</dbReference>
<protein>
    <recommendedName>
        <fullName evidence="7">Inorganic pyrophosphatase</fullName>
        <ecNumber evidence="7">3.6.1.1</ecNumber>
    </recommendedName>
    <alternativeName>
        <fullName evidence="7">Pyrophosphate phospho-hydrolase</fullName>
        <shortName evidence="7">PPase</shortName>
    </alternativeName>
</protein>
<dbReference type="HAMAP" id="MF_00209">
    <property type="entry name" value="Inorganic_PPase"/>
    <property type="match status" value="1"/>
</dbReference>
<evidence type="ECO:0000256" key="4">
    <source>
        <dbReference type="ARBA" id="ARBA00022801"/>
    </source>
</evidence>
<feature type="binding site" evidence="7">
    <location>
        <position position="66"/>
    </location>
    <ligand>
        <name>Mg(2+)</name>
        <dbReference type="ChEBI" id="CHEBI:18420"/>
        <label>1</label>
    </ligand>
</feature>
<dbReference type="GO" id="GO:0006796">
    <property type="term" value="P:phosphate-containing compound metabolic process"/>
    <property type="evidence" value="ECO:0007669"/>
    <property type="project" value="InterPro"/>
</dbReference>
<keyword evidence="3 7" id="KW-0479">Metal-binding</keyword>
<evidence type="ECO:0000256" key="6">
    <source>
        <dbReference type="ARBA" id="ARBA00047820"/>
    </source>
</evidence>
<feature type="binding site" evidence="7">
    <location>
        <position position="71"/>
    </location>
    <ligand>
        <name>Mg(2+)</name>
        <dbReference type="ChEBI" id="CHEBI:18420"/>
        <label>2</label>
    </ligand>
</feature>
<dbReference type="CDD" id="cd00412">
    <property type="entry name" value="pyrophosphatase"/>
    <property type="match status" value="1"/>
</dbReference>
<dbReference type="Proteomes" id="UP001200513">
    <property type="component" value="Chromosome"/>
</dbReference>
<evidence type="ECO:0000256" key="5">
    <source>
        <dbReference type="ARBA" id="ARBA00022842"/>
    </source>
</evidence>
<dbReference type="InterPro" id="IPR008162">
    <property type="entry name" value="Pyrophosphatase"/>
</dbReference>
<comment type="subcellular location">
    <subcellularLocation>
        <location evidence="7">Cytoplasm</location>
    </subcellularLocation>
</comment>
<comment type="subunit">
    <text evidence="7">Homohexamer.</text>
</comment>
<dbReference type="EC" id="3.6.1.1" evidence="7"/>
<comment type="function">
    <text evidence="7">Catalyzes the hydrolysis of inorganic pyrophosphate (PPi) forming two phosphate ions.</text>
</comment>
<dbReference type="GO" id="GO:0004427">
    <property type="term" value="F:inorganic diphosphate phosphatase activity"/>
    <property type="evidence" value="ECO:0007669"/>
    <property type="project" value="UniProtKB-UniRule"/>
</dbReference>
<evidence type="ECO:0000256" key="2">
    <source>
        <dbReference type="ARBA" id="ARBA00022490"/>
    </source>
</evidence>
<dbReference type="SUPFAM" id="SSF50324">
    <property type="entry name" value="Inorganic pyrophosphatase"/>
    <property type="match status" value="1"/>
</dbReference>
<dbReference type="InterPro" id="IPR036649">
    <property type="entry name" value="Pyrophosphatase_sf"/>
</dbReference>
<feature type="binding site" evidence="7">
    <location>
        <position position="103"/>
    </location>
    <ligand>
        <name>Mg(2+)</name>
        <dbReference type="ChEBI" id="CHEBI:18420"/>
        <label>1</label>
    </ligand>
</feature>
<accession>A0A9Y1BQS6</accession>
<feature type="binding site" evidence="7">
    <location>
        <position position="31"/>
    </location>
    <ligand>
        <name>substrate</name>
    </ligand>
</feature>
<proteinExistence type="inferred from homology"/>
<dbReference type="AlphaFoldDB" id="A0A9Y1BQS6"/>
<comment type="catalytic activity">
    <reaction evidence="6 7">
        <text>diphosphate + H2O = 2 phosphate + H(+)</text>
        <dbReference type="Rhea" id="RHEA:24576"/>
        <dbReference type="ChEBI" id="CHEBI:15377"/>
        <dbReference type="ChEBI" id="CHEBI:15378"/>
        <dbReference type="ChEBI" id="CHEBI:33019"/>
        <dbReference type="ChEBI" id="CHEBI:43474"/>
        <dbReference type="EC" id="3.6.1.1"/>
    </reaction>
</comment>
<evidence type="ECO:0000256" key="3">
    <source>
        <dbReference type="ARBA" id="ARBA00022723"/>
    </source>
</evidence>
<sequence>MKTLWEKIETGPNPPEEVFVIIENPKNNKNKYEFRKEGYLVLDRVLHSSVHFPGDYGLIPRTYYEDGDALDILVLITEPTFPGCVLPARPIGVLKMRDEKGRDDKILAVASGDPLYHDVYTLKDIYPHTLAEIAEFFRTYKGLEYGKNTEVIGWGSKEEAFETITNSMRLYNKLFGNQNQ</sequence>
<dbReference type="Pfam" id="PF00719">
    <property type="entry name" value="Pyrophosphatase"/>
    <property type="match status" value="1"/>
</dbReference>
<feature type="binding site" evidence="7">
    <location>
        <position position="140"/>
    </location>
    <ligand>
        <name>substrate</name>
    </ligand>
</feature>
<dbReference type="FunFam" id="3.90.80.10:FF:000003">
    <property type="entry name" value="Inorganic pyrophosphatase"/>
    <property type="match status" value="1"/>
</dbReference>
<dbReference type="GO" id="GO:0005737">
    <property type="term" value="C:cytoplasm"/>
    <property type="evidence" value="ECO:0007669"/>
    <property type="project" value="UniProtKB-SubCell"/>
</dbReference>
<keyword evidence="2 7" id="KW-0963">Cytoplasm</keyword>
<feature type="binding site" evidence="7">
    <location>
        <position position="71"/>
    </location>
    <ligand>
        <name>Mg(2+)</name>
        <dbReference type="ChEBI" id="CHEBI:18420"/>
        <label>1</label>
    </ligand>
</feature>
<dbReference type="EMBL" id="CP084167">
    <property type="protein sequence ID" value="UJG42649.1"/>
    <property type="molecule type" value="Genomic_DNA"/>
</dbReference>
<gene>
    <name evidence="7" type="primary">ppa</name>
    <name evidence="8" type="ORF">K9W46_09675</name>
</gene>
<comment type="cofactor">
    <cofactor evidence="1 7">
        <name>Mg(2+)</name>
        <dbReference type="ChEBI" id="CHEBI:18420"/>
    </cofactor>
</comment>
<dbReference type="PANTHER" id="PTHR10286">
    <property type="entry name" value="INORGANIC PYROPHOSPHATASE"/>
    <property type="match status" value="1"/>
</dbReference>
<evidence type="ECO:0000256" key="7">
    <source>
        <dbReference type="HAMAP-Rule" id="MF_00209"/>
    </source>
</evidence>
<feature type="binding site" evidence="7">
    <location>
        <position position="44"/>
    </location>
    <ligand>
        <name>substrate</name>
    </ligand>
</feature>
<organism evidence="8">
    <name type="scientific">Candidatus Heimdallarchaeum endolithica</name>
    <dbReference type="NCBI Taxonomy" id="2876572"/>
    <lineage>
        <taxon>Archaea</taxon>
        <taxon>Promethearchaeati</taxon>
        <taxon>Candidatus Heimdallarchaeota</taxon>
        <taxon>Candidatus Heimdallarchaeia (ex Rinke et al. 2021) (nom. nud.)</taxon>
        <taxon>Candidatus Heimdallarchaeales</taxon>
        <taxon>Candidatus Heimdallarchaeaceae</taxon>
        <taxon>Candidatus Heimdallarchaeum</taxon>
    </lineage>
</organism>
<dbReference type="GO" id="GO:0000287">
    <property type="term" value="F:magnesium ion binding"/>
    <property type="evidence" value="ECO:0007669"/>
    <property type="project" value="UniProtKB-UniRule"/>
</dbReference>
<reference evidence="8" key="1">
    <citation type="journal article" date="2022" name="Nat. Microbiol.">
        <title>Unique mobile elements and scalable gene flow at the prokaryote-eukaryote boundary revealed by circularized Asgard archaea genomes.</title>
        <authorList>
            <person name="Wu F."/>
            <person name="Speth D.R."/>
            <person name="Philosof A."/>
            <person name="Cremiere A."/>
            <person name="Narayanan A."/>
            <person name="Barco R.A."/>
            <person name="Connon S.A."/>
            <person name="Amend J.P."/>
            <person name="Antoshechkin I.A."/>
            <person name="Orphan V.J."/>
        </authorList>
    </citation>
    <scope>NUCLEOTIDE SEQUENCE</scope>
    <source>
        <strain evidence="8">PR6</strain>
    </source>
</reference>
<feature type="binding site" evidence="7">
    <location>
        <position position="56"/>
    </location>
    <ligand>
        <name>substrate</name>
    </ligand>
</feature>
<keyword evidence="4 7" id="KW-0378">Hydrolase</keyword>
<keyword evidence="5 7" id="KW-0460">Magnesium</keyword>